<keyword evidence="2" id="KW-0540">Nuclease</keyword>
<keyword evidence="2" id="KW-0255">Endonuclease</keyword>
<proteinExistence type="predicted"/>
<keyword evidence="3" id="KW-1185">Reference proteome</keyword>
<dbReference type="CDD" id="cd09083">
    <property type="entry name" value="EEP-1"/>
    <property type="match status" value="1"/>
</dbReference>
<dbReference type="PANTHER" id="PTHR12121">
    <property type="entry name" value="CARBON CATABOLITE REPRESSOR PROTEIN 4"/>
    <property type="match status" value="1"/>
</dbReference>
<dbReference type="Proteomes" id="UP001597180">
    <property type="component" value="Unassembled WGS sequence"/>
</dbReference>
<dbReference type="PANTHER" id="PTHR12121:SF36">
    <property type="entry name" value="ENDONUCLEASE_EXONUCLEASE_PHOSPHATASE DOMAIN-CONTAINING PROTEIN"/>
    <property type="match status" value="1"/>
</dbReference>
<dbReference type="EMBL" id="JBHTLU010000047">
    <property type="protein sequence ID" value="MFD1224699.1"/>
    <property type="molecule type" value="Genomic_DNA"/>
</dbReference>
<dbReference type="SUPFAM" id="SSF56219">
    <property type="entry name" value="DNase I-like"/>
    <property type="match status" value="1"/>
</dbReference>
<dbReference type="RefSeq" id="WP_345587536.1">
    <property type="nucleotide sequence ID" value="NZ_BAABJG010000010.1"/>
</dbReference>
<evidence type="ECO:0000259" key="1">
    <source>
        <dbReference type="Pfam" id="PF03372"/>
    </source>
</evidence>
<evidence type="ECO:0000313" key="3">
    <source>
        <dbReference type="Proteomes" id="UP001597180"/>
    </source>
</evidence>
<dbReference type="Pfam" id="PF03372">
    <property type="entry name" value="Exo_endo_phos"/>
    <property type="match status" value="1"/>
</dbReference>
<dbReference type="Gene3D" id="3.60.10.10">
    <property type="entry name" value="Endonuclease/exonuclease/phosphatase"/>
    <property type="match status" value="1"/>
</dbReference>
<accession>A0ABW3UWJ9</accession>
<dbReference type="InterPro" id="IPR036691">
    <property type="entry name" value="Endo/exonu/phosph_ase_sf"/>
</dbReference>
<dbReference type="InterPro" id="IPR050410">
    <property type="entry name" value="CCR4/nocturin_mRNA_transcr"/>
</dbReference>
<sequence>MNYTMMTFNLRCNTPNDGDNAWPNRIERAAEIIKKHDPIVVGTQEGYFSMLTELQEQLEEYTWIGMGRFGGFENEHNAIFYKKDQLEVVDQGHFWLSETPDEAATKSWGSYFPRMCTWAAFRAGNSGKSFTVFNTHLDHYSQEARDNGVKVIWDYVSRHRNQDIPVIVMGDMNSAPTDQPIRYLRGQTGEEGPQGWLTDAYSVYEGDVGRTAHSFQGGGDGEPIDYIFASPGVKILETKVDRRQIRGAYPSDHYPVIALIEIE</sequence>
<dbReference type="InterPro" id="IPR005135">
    <property type="entry name" value="Endo/exonuclease/phosphatase"/>
</dbReference>
<name>A0ABW3UWJ9_9BACL</name>
<evidence type="ECO:0000313" key="2">
    <source>
        <dbReference type="EMBL" id="MFD1224699.1"/>
    </source>
</evidence>
<gene>
    <name evidence="2" type="ORF">ACFQ4B_31775</name>
</gene>
<feature type="domain" description="Endonuclease/exonuclease/phosphatase" evidence="1">
    <location>
        <begin position="6"/>
        <end position="253"/>
    </location>
</feature>
<dbReference type="GO" id="GO:0004519">
    <property type="term" value="F:endonuclease activity"/>
    <property type="evidence" value="ECO:0007669"/>
    <property type="project" value="UniProtKB-KW"/>
</dbReference>
<protein>
    <submittedName>
        <fullName evidence="2">Endonuclease/exonuclease/phosphatase family protein</fullName>
    </submittedName>
</protein>
<organism evidence="2 3">
    <name type="scientific">Paenibacillus vulneris</name>
    <dbReference type="NCBI Taxonomy" id="1133364"/>
    <lineage>
        <taxon>Bacteria</taxon>
        <taxon>Bacillati</taxon>
        <taxon>Bacillota</taxon>
        <taxon>Bacilli</taxon>
        <taxon>Bacillales</taxon>
        <taxon>Paenibacillaceae</taxon>
        <taxon>Paenibacillus</taxon>
    </lineage>
</organism>
<comment type="caution">
    <text evidence="2">The sequence shown here is derived from an EMBL/GenBank/DDBJ whole genome shotgun (WGS) entry which is preliminary data.</text>
</comment>
<keyword evidence="2" id="KW-0378">Hydrolase</keyword>
<reference evidence="3" key="1">
    <citation type="journal article" date="2019" name="Int. J. Syst. Evol. Microbiol.">
        <title>The Global Catalogue of Microorganisms (GCM) 10K type strain sequencing project: providing services to taxonomists for standard genome sequencing and annotation.</title>
        <authorList>
            <consortium name="The Broad Institute Genomics Platform"/>
            <consortium name="The Broad Institute Genome Sequencing Center for Infectious Disease"/>
            <person name="Wu L."/>
            <person name="Ma J."/>
        </authorList>
    </citation>
    <scope>NUCLEOTIDE SEQUENCE [LARGE SCALE GENOMIC DNA]</scope>
    <source>
        <strain evidence="3">CCUG 53270</strain>
    </source>
</reference>